<name>A0A848FIX5_9BURK</name>
<dbReference type="EMBL" id="JABBFW010000029">
    <property type="protein sequence ID" value="NML18239.1"/>
    <property type="molecule type" value="Genomic_DNA"/>
</dbReference>
<organism evidence="13 14">
    <name type="scientific">Azohydromonas caseinilytica</name>
    <dbReference type="NCBI Taxonomy" id="2728836"/>
    <lineage>
        <taxon>Bacteria</taxon>
        <taxon>Pseudomonadati</taxon>
        <taxon>Pseudomonadota</taxon>
        <taxon>Betaproteobacteria</taxon>
        <taxon>Burkholderiales</taxon>
        <taxon>Sphaerotilaceae</taxon>
        <taxon>Azohydromonas</taxon>
    </lineage>
</organism>
<keyword evidence="4" id="KW-1134">Transmembrane beta strand</keyword>
<dbReference type="CDD" id="cd00342">
    <property type="entry name" value="gram_neg_porins"/>
    <property type="match status" value="1"/>
</dbReference>
<dbReference type="Proteomes" id="UP000574067">
    <property type="component" value="Unassembled WGS sequence"/>
</dbReference>
<evidence type="ECO:0000256" key="10">
    <source>
        <dbReference type="ARBA" id="ARBA00023237"/>
    </source>
</evidence>
<evidence type="ECO:0000256" key="2">
    <source>
        <dbReference type="ARBA" id="ARBA00011233"/>
    </source>
</evidence>
<keyword evidence="9" id="KW-0472">Membrane</keyword>
<evidence type="ECO:0000259" key="12">
    <source>
        <dbReference type="Pfam" id="PF13609"/>
    </source>
</evidence>
<accession>A0A848FIX5</accession>
<dbReference type="PANTHER" id="PTHR34501:SF9">
    <property type="entry name" value="MAJOR OUTER MEMBRANE PROTEIN P.IA"/>
    <property type="match status" value="1"/>
</dbReference>
<evidence type="ECO:0000256" key="8">
    <source>
        <dbReference type="ARBA" id="ARBA00023114"/>
    </source>
</evidence>
<evidence type="ECO:0000256" key="5">
    <source>
        <dbReference type="ARBA" id="ARBA00022692"/>
    </source>
</evidence>
<gene>
    <name evidence="13" type="ORF">HHL10_25045</name>
</gene>
<evidence type="ECO:0000256" key="11">
    <source>
        <dbReference type="SAM" id="SignalP"/>
    </source>
</evidence>
<dbReference type="InterPro" id="IPR023614">
    <property type="entry name" value="Porin_dom_sf"/>
</dbReference>
<dbReference type="GO" id="GO:0009279">
    <property type="term" value="C:cell outer membrane"/>
    <property type="evidence" value="ECO:0007669"/>
    <property type="project" value="UniProtKB-SubCell"/>
</dbReference>
<dbReference type="InterPro" id="IPR050298">
    <property type="entry name" value="Gram-neg_bact_OMP"/>
</dbReference>
<dbReference type="Pfam" id="PF13609">
    <property type="entry name" value="Porin_4"/>
    <property type="match status" value="1"/>
</dbReference>
<sequence length="354" mass="36905">MKAMLGLALGTIPVAAAWAQGVTLGGIADSAIRHVRNEGLGGMSSLVSGSNATSRIVLRGTENLGGDLSAGFHLESGVALDTGASTSSTNFWDRRATLSLASKAWGELRLGRDYVPSYVNWVRFDPFSHVGVAGSNNFVSATPTGPIRSAFGSAPNTTTRTSNSLQWLLPAGWGGLEGGVMAAEDENGTAANGQHQVRGARLGYAAGPGVVSAAVTRTRNDLTTTDRFDDRVVAGLYDFGPVRVSLALRRFDQANATQNNLLVGAWIPVGNGEIKASWVRAKFSGRVGATALEGRRAHQLGLGYVHNLSKRTALYGTLSHIDNRGLAYVVPGGPSGLAAGGSSRGVEMGMRHSF</sequence>
<evidence type="ECO:0000256" key="1">
    <source>
        <dbReference type="ARBA" id="ARBA00004571"/>
    </source>
</evidence>
<evidence type="ECO:0000256" key="4">
    <source>
        <dbReference type="ARBA" id="ARBA00022452"/>
    </source>
</evidence>
<keyword evidence="3" id="KW-0813">Transport</keyword>
<dbReference type="GO" id="GO:0006811">
    <property type="term" value="P:monoatomic ion transport"/>
    <property type="evidence" value="ECO:0007669"/>
    <property type="project" value="UniProtKB-KW"/>
</dbReference>
<keyword evidence="14" id="KW-1185">Reference proteome</keyword>
<evidence type="ECO:0000313" key="14">
    <source>
        <dbReference type="Proteomes" id="UP000574067"/>
    </source>
</evidence>
<keyword evidence="5" id="KW-0812">Transmembrane</keyword>
<evidence type="ECO:0000256" key="7">
    <source>
        <dbReference type="ARBA" id="ARBA00023065"/>
    </source>
</evidence>
<dbReference type="SUPFAM" id="SSF56935">
    <property type="entry name" value="Porins"/>
    <property type="match status" value="1"/>
</dbReference>
<feature type="chain" id="PRO_5032585558" evidence="11">
    <location>
        <begin position="20"/>
        <end position="354"/>
    </location>
</feature>
<evidence type="ECO:0000256" key="6">
    <source>
        <dbReference type="ARBA" id="ARBA00022729"/>
    </source>
</evidence>
<keyword evidence="7" id="KW-0406">Ion transport</keyword>
<dbReference type="PANTHER" id="PTHR34501">
    <property type="entry name" value="PROTEIN YDDL-RELATED"/>
    <property type="match status" value="1"/>
</dbReference>
<reference evidence="13 14" key="1">
    <citation type="submission" date="2020-04" db="EMBL/GenBank/DDBJ databases">
        <title>Azohydromonas sp. isolated from soil.</title>
        <authorList>
            <person name="Dahal R.H."/>
        </authorList>
    </citation>
    <scope>NUCLEOTIDE SEQUENCE [LARGE SCALE GENOMIC DNA]</scope>
    <source>
        <strain evidence="13 14">G-1-1-14</strain>
    </source>
</reference>
<evidence type="ECO:0000256" key="9">
    <source>
        <dbReference type="ARBA" id="ARBA00023136"/>
    </source>
</evidence>
<dbReference type="Gene3D" id="2.40.160.10">
    <property type="entry name" value="Porin"/>
    <property type="match status" value="1"/>
</dbReference>
<keyword evidence="6 11" id="KW-0732">Signal</keyword>
<feature type="signal peptide" evidence="11">
    <location>
        <begin position="1"/>
        <end position="19"/>
    </location>
</feature>
<keyword evidence="10" id="KW-0998">Cell outer membrane</keyword>
<evidence type="ECO:0000256" key="3">
    <source>
        <dbReference type="ARBA" id="ARBA00022448"/>
    </source>
</evidence>
<keyword evidence="8" id="KW-0626">Porin</keyword>
<dbReference type="GO" id="GO:0046930">
    <property type="term" value="C:pore complex"/>
    <property type="evidence" value="ECO:0007669"/>
    <property type="project" value="UniProtKB-KW"/>
</dbReference>
<dbReference type="AlphaFoldDB" id="A0A848FIX5"/>
<proteinExistence type="predicted"/>
<evidence type="ECO:0000313" key="13">
    <source>
        <dbReference type="EMBL" id="NML18239.1"/>
    </source>
</evidence>
<protein>
    <submittedName>
        <fullName evidence="13">Porin</fullName>
    </submittedName>
</protein>
<comment type="subcellular location">
    <subcellularLocation>
        <location evidence="1">Cell outer membrane</location>
        <topology evidence="1">Multi-pass membrane protein</topology>
    </subcellularLocation>
</comment>
<feature type="domain" description="Porin" evidence="12">
    <location>
        <begin position="15"/>
        <end position="325"/>
    </location>
</feature>
<comment type="caution">
    <text evidence="13">The sequence shown here is derived from an EMBL/GenBank/DDBJ whole genome shotgun (WGS) entry which is preliminary data.</text>
</comment>
<comment type="subunit">
    <text evidence="2">Homotrimer.</text>
</comment>
<dbReference type="GO" id="GO:0015288">
    <property type="term" value="F:porin activity"/>
    <property type="evidence" value="ECO:0007669"/>
    <property type="project" value="UniProtKB-KW"/>
</dbReference>
<dbReference type="InterPro" id="IPR033900">
    <property type="entry name" value="Gram_neg_porin_domain"/>
</dbReference>